<dbReference type="Proteomes" id="UP001519287">
    <property type="component" value="Unassembled WGS sequence"/>
</dbReference>
<dbReference type="InterPro" id="IPR027417">
    <property type="entry name" value="P-loop_NTPase"/>
</dbReference>
<comment type="catalytic activity">
    <reaction evidence="8">
        <text>L-seryl-[protein] + ATP = O-phospho-L-seryl-[protein] + ADP + H(+)</text>
        <dbReference type="Rhea" id="RHEA:17989"/>
        <dbReference type="Rhea" id="RHEA-COMP:9863"/>
        <dbReference type="Rhea" id="RHEA-COMP:11604"/>
        <dbReference type="ChEBI" id="CHEBI:15378"/>
        <dbReference type="ChEBI" id="CHEBI:29999"/>
        <dbReference type="ChEBI" id="CHEBI:30616"/>
        <dbReference type="ChEBI" id="CHEBI:83421"/>
        <dbReference type="ChEBI" id="CHEBI:456216"/>
        <dbReference type="EC" id="2.7.11.1"/>
    </reaction>
</comment>
<proteinExistence type="predicted"/>
<dbReference type="RefSeq" id="WP_209977048.1">
    <property type="nucleotide sequence ID" value="NZ_JAGGLB010000032.1"/>
</dbReference>
<dbReference type="InterPro" id="IPR000719">
    <property type="entry name" value="Prot_kinase_dom"/>
</dbReference>
<keyword evidence="12" id="KW-1185">Reference proteome</keyword>
<dbReference type="Gene3D" id="3.30.200.20">
    <property type="entry name" value="Phosphorylase Kinase, domain 1"/>
    <property type="match status" value="1"/>
</dbReference>
<feature type="binding site" evidence="9">
    <location>
        <position position="46"/>
    </location>
    <ligand>
        <name>ATP</name>
        <dbReference type="ChEBI" id="CHEBI:30616"/>
    </ligand>
</feature>
<evidence type="ECO:0000256" key="7">
    <source>
        <dbReference type="ARBA" id="ARBA00047899"/>
    </source>
</evidence>
<keyword evidence="6 9" id="KW-0067">ATP-binding</keyword>
<gene>
    <name evidence="11" type="ORF">J2Z66_006877</name>
</gene>
<keyword evidence="5 11" id="KW-0418">Kinase</keyword>
<dbReference type="CDD" id="cd14014">
    <property type="entry name" value="STKc_PknB_like"/>
    <property type="match status" value="1"/>
</dbReference>
<evidence type="ECO:0000256" key="3">
    <source>
        <dbReference type="ARBA" id="ARBA00022679"/>
    </source>
</evidence>
<dbReference type="PANTHER" id="PTHR24363:SF0">
    <property type="entry name" value="SERINE_THREONINE KINASE LIKE DOMAIN CONTAINING 1"/>
    <property type="match status" value="1"/>
</dbReference>
<dbReference type="EMBL" id="JAGGLB010000032">
    <property type="protein sequence ID" value="MBP1995235.1"/>
    <property type="molecule type" value="Genomic_DNA"/>
</dbReference>
<comment type="caution">
    <text evidence="11">The sequence shown here is derived from an EMBL/GenBank/DDBJ whole genome shotgun (WGS) entry which is preliminary data.</text>
</comment>
<dbReference type="PANTHER" id="PTHR24363">
    <property type="entry name" value="SERINE/THREONINE PROTEIN KINASE"/>
    <property type="match status" value="1"/>
</dbReference>
<dbReference type="PROSITE" id="PS50011">
    <property type="entry name" value="PROTEIN_KINASE_DOM"/>
    <property type="match status" value="1"/>
</dbReference>
<evidence type="ECO:0000256" key="8">
    <source>
        <dbReference type="ARBA" id="ARBA00048679"/>
    </source>
</evidence>
<keyword evidence="4 9" id="KW-0547">Nucleotide-binding</keyword>
<reference evidence="11 12" key="1">
    <citation type="submission" date="2021-03" db="EMBL/GenBank/DDBJ databases">
        <title>Genomic Encyclopedia of Type Strains, Phase IV (KMG-IV): sequencing the most valuable type-strain genomes for metagenomic binning, comparative biology and taxonomic classification.</title>
        <authorList>
            <person name="Goeker M."/>
        </authorList>
    </citation>
    <scope>NUCLEOTIDE SEQUENCE [LARGE SCALE GENOMIC DNA]</scope>
    <source>
        <strain evidence="11 12">DSM 26048</strain>
    </source>
</reference>
<dbReference type="SUPFAM" id="SSF52540">
    <property type="entry name" value="P-loop containing nucleoside triphosphate hydrolases"/>
    <property type="match status" value="1"/>
</dbReference>
<dbReference type="Gene3D" id="1.10.510.10">
    <property type="entry name" value="Transferase(Phosphotransferase) domain 1"/>
    <property type="match status" value="1"/>
</dbReference>
<evidence type="ECO:0000256" key="9">
    <source>
        <dbReference type="PROSITE-ProRule" id="PRU10141"/>
    </source>
</evidence>
<comment type="catalytic activity">
    <reaction evidence="7">
        <text>L-threonyl-[protein] + ATP = O-phospho-L-threonyl-[protein] + ADP + H(+)</text>
        <dbReference type="Rhea" id="RHEA:46608"/>
        <dbReference type="Rhea" id="RHEA-COMP:11060"/>
        <dbReference type="Rhea" id="RHEA-COMP:11605"/>
        <dbReference type="ChEBI" id="CHEBI:15378"/>
        <dbReference type="ChEBI" id="CHEBI:30013"/>
        <dbReference type="ChEBI" id="CHEBI:30616"/>
        <dbReference type="ChEBI" id="CHEBI:61977"/>
        <dbReference type="ChEBI" id="CHEBI:456216"/>
        <dbReference type="EC" id="2.7.11.1"/>
    </reaction>
</comment>
<evidence type="ECO:0000256" key="4">
    <source>
        <dbReference type="ARBA" id="ARBA00022741"/>
    </source>
</evidence>
<evidence type="ECO:0000256" key="1">
    <source>
        <dbReference type="ARBA" id="ARBA00012513"/>
    </source>
</evidence>
<evidence type="ECO:0000259" key="10">
    <source>
        <dbReference type="PROSITE" id="PS50011"/>
    </source>
</evidence>
<name>A0ABS4J608_9BACL</name>
<dbReference type="GO" id="GO:0004674">
    <property type="term" value="F:protein serine/threonine kinase activity"/>
    <property type="evidence" value="ECO:0007669"/>
    <property type="project" value="UniProtKB-EC"/>
</dbReference>
<dbReference type="Pfam" id="PF00069">
    <property type="entry name" value="Pkinase"/>
    <property type="match status" value="1"/>
</dbReference>
<dbReference type="SUPFAM" id="SSF56112">
    <property type="entry name" value="Protein kinase-like (PK-like)"/>
    <property type="match status" value="1"/>
</dbReference>
<dbReference type="EC" id="2.7.11.1" evidence="1"/>
<evidence type="ECO:0000313" key="12">
    <source>
        <dbReference type="Proteomes" id="UP001519287"/>
    </source>
</evidence>
<evidence type="ECO:0000256" key="6">
    <source>
        <dbReference type="ARBA" id="ARBA00022840"/>
    </source>
</evidence>
<evidence type="ECO:0000256" key="2">
    <source>
        <dbReference type="ARBA" id="ARBA00022527"/>
    </source>
</evidence>
<evidence type="ECO:0000256" key="5">
    <source>
        <dbReference type="ARBA" id="ARBA00022777"/>
    </source>
</evidence>
<feature type="domain" description="Protein kinase" evidence="10">
    <location>
        <begin position="16"/>
        <end position="276"/>
    </location>
</feature>
<dbReference type="Gene3D" id="3.40.50.300">
    <property type="entry name" value="P-loop containing nucleotide triphosphate hydrolases"/>
    <property type="match status" value="1"/>
</dbReference>
<evidence type="ECO:0000313" key="11">
    <source>
        <dbReference type="EMBL" id="MBP1995235.1"/>
    </source>
</evidence>
<dbReference type="InterPro" id="IPR011009">
    <property type="entry name" value="Kinase-like_dom_sf"/>
</dbReference>
<sequence length="555" mass="62113">MKNKKLKVGDTLGGRYRIEGLLGEGGMSHVYLAEDLKLKGKKWAVKECYSIGTDAQTFLDEAEMLAQLQHPQLPQLIDYFITETDEIAYLVMDYIQGPTLHDVFERNGRVLSVESIIRYALQLCDLFHYLHSFRPRAIIFRDLKPGNVMINEHDQVRLIDFGVARHFTAGKHADTLQLGTIGFASPEQLNATQTDPRSDLYTLGAMMFYLLSGGKYPYLTQTPLAELFPDLPKGLTDTVQMLLQENPQNRCQSAAEVKQRLNGLQPPTTNSKHKWALNKQRNESALVTNKLIVVGGLYAGVGATFTAVSLARVLNASGIPQALVEQPTNEPDLYMLLFGDSKAPEAYKFASDMTDSIIKPAHGLQWENGLTTWVPTNPLGLSNQAGWTGSDSLKLLYAIKKPVVIWDISANWEEASVQELCRSADEILVVVDASPGKLNRSSSRAHMDRLMGYRTHGKSVRFIANRKIPAGIRREWLDSLSHDLLCMLPEIPYDQVMKAIWRGDCIQDQPLIMDKLKSAFQPLISEMFSVGMRTASTSKSKSLFSVLKMFSEKKL</sequence>
<organism evidence="11 12">
    <name type="scientific">Paenibacillus eucommiae</name>
    <dbReference type="NCBI Taxonomy" id="1355755"/>
    <lineage>
        <taxon>Bacteria</taxon>
        <taxon>Bacillati</taxon>
        <taxon>Bacillota</taxon>
        <taxon>Bacilli</taxon>
        <taxon>Bacillales</taxon>
        <taxon>Paenibacillaceae</taxon>
        <taxon>Paenibacillus</taxon>
    </lineage>
</organism>
<dbReference type="InterPro" id="IPR017441">
    <property type="entry name" value="Protein_kinase_ATP_BS"/>
</dbReference>
<dbReference type="PROSITE" id="PS00107">
    <property type="entry name" value="PROTEIN_KINASE_ATP"/>
    <property type="match status" value="1"/>
</dbReference>
<dbReference type="SMART" id="SM00220">
    <property type="entry name" value="S_TKc"/>
    <property type="match status" value="1"/>
</dbReference>
<protein>
    <recommendedName>
        <fullName evidence="1">non-specific serine/threonine protein kinase</fullName>
        <ecNumber evidence="1">2.7.11.1</ecNumber>
    </recommendedName>
</protein>
<accession>A0ABS4J608</accession>
<keyword evidence="3 11" id="KW-0808">Transferase</keyword>
<keyword evidence="2" id="KW-0723">Serine/threonine-protein kinase</keyword>